<protein>
    <submittedName>
        <fullName evidence="2">Restriction endonuclease or methylase</fullName>
    </submittedName>
</protein>
<keyword evidence="2" id="KW-0255">Endonuclease</keyword>
<keyword evidence="2" id="KW-0808">Transferase</keyword>
<evidence type="ECO:0000259" key="1">
    <source>
        <dbReference type="Pfam" id="PF13588"/>
    </source>
</evidence>
<dbReference type="OrthoDB" id="9148007at2"/>
<dbReference type="GO" id="GO:0032259">
    <property type="term" value="P:methylation"/>
    <property type="evidence" value="ECO:0007669"/>
    <property type="project" value="UniProtKB-KW"/>
</dbReference>
<dbReference type="AlphaFoldDB" id="A0A0P6Y0W3"/>
<feature type="domain" description="Type I restriction enzyme R protein N-terminal" evidence="1">
    <location>
        <begin position="24"/>
        <end position="120"/>
    </location>
</feature>
<sequence length="369" mass="42295">MDLIDRLRDLATRVTKQLEYIQTEEATKNALVMPFLASLGYDVFNPLEVTPELNADIGLKKGEKVDYAILRDGKPVMLLECKHHNADLGKAHASQLYRYFSVTEARFGILTNGLSYWFYTDLEAPNKMDTKPFFEFNLLDIREQDVDELKKFTKATFDVAGIVTTASELKYTREIKRIMGEQLTNPSEEFIKFFATQVYSGRMTANMREQFGQTTRRALRNFINDQVNDRLKTALGTDTRITIEETPTAQAATDEPVTTAADKEATGVLTTMEELEAFYIVRSILRETIDAKRIVMRDKQSYCGILLDDNNRKPICRLWLNSTTTKSISLFDNQRKEEKVQIKDIDDIYKFAERLKATIAAYTNSKTEA</sequence>
<dbReference type="PATRIC" id="fig|70996.4.peg.3624"/>
<reference evidence="2 3" key="1">
    <citation type="submission" date="2015-07" db="EMBL/GenBank/DDBJ databases">
        <title>Whole genome sequence of Herpetosiphon geysericola DSM 7119.</title>
        <authorList>
            <person name="Hemp J."/>
            <person name="Ward L.M."/>
            <person name="Pace L.A."/>
            <person name="Fischer W.W."/>
        </authorList>
    </citation>
    <scope>NUCLEOTIDE SEQUENCE [LARGE SCALE GENOMIC DNA]</scope>
    <source>
        <strain evidence="2 3">DSM 7119</strain>
    </source>
</reference>
<comment type="caution">
    <text evidence="2">The sequence shown here is derived from an EMBL/GenBank/DDBJ whole genome shotgun (WGS) entry which is preliminary data.</text>
</comment>
<organism evidence="2 3">
    <name type="scientific">Herpetosiphon geysericola</name>
    <dbReference type="NCBI Taxonomy" id="70996"/>
    <lineage>
        <taxon>Bacteria</taxon>
        <taxon>Bacillati</taxon>
        <taxon>Chloroflexota</taxon>
        <taxon>Chloroflexia</taxon>
        <taxon>Herpetosiphonales</taxon>
        <taxon>Herpetosiphonaceae</taxon>
        <taxon>Herpetosiphon</taxon>
    </lineage>
</organism>
<keyword evidence="2" id="KW-0540">Nuclease</keyword>
<evidence type="ECO:0000313" key="3">
    <source>
        <dbReference type="Proteomes" id="UP000050277"/>
    </source>
</evidence>
<dbReference type="RefSeq" id="WP_054535253.1">
    <property type="nucleotide sequence ID" value="NZ_LGKP01000022.1"/>
</dbReference>
<dbReference type="STRING" id="70996.SE18_14930"/>
<dbReference type="Proteomes" id="UP000050277">
    <property type="component" value="Unassembled WGS sequence"/>
</dbReference>
<dbReference type="PIRSF" id="PIRSF035009">
    <property type="entry name" value="UCP035009_HSDR_N"/>
    <property type="match status" value="1"/>
</dbReference>
<dbReference type="Pfam" id="PF13588">
    <property type="entry name" value="HSDR_N_2"/>
    <property type="match status" value="1"/>
</dbReference>
<dbReference type="InterPro" id="IPR017035">
    <property type="entry name" value="UCP035009_HsdR_All3000-type"/>
</dbReference>
<dbReference type="EMBL" id="LGKP01000022">
    <property type="protein sequence ID" value="KPL86148.1"/>
    <property type="molecule type" value="Genomic_DNA"/>
</dbReference>
<keyword evidence="2" id="KW-0378">Hydrolase</keyword>
<dbReference type="InterPro" id="IPR029464">
    <property type="entry name" value="HSDR_N"/>
</dbReference>
<accession>A0A0P6Y0W3</accession>
<keyword evidence="3" id="KW-1185">Reference proteome</keyword>
<dbReference type="GO" id="GO:0004519">
    <property type="term" value="F:endonuclease activity"/>
    <property type="evidence" value="ECO:0007669"/>
    <property type="project" value="UniProtKB-KW"/>
</dbReference>
<dbReference type="GO" id="GO:0008168">
    <property type="term" value="F:methyltransferase activity"/>
    <property type="evidence" value="ECO:0007669"/>
    <property type="project" value="UniProtKB-KW"/>
</dbReference>
<name>A0A0P6Y0W3_9CHLR</name>
<evidence type="ECO:0000313" key="2">
    <source>
        <dbReference type="EMBL" id="KPL86148.1"/>
    </source>
</evidence>
<proteinExistence type="predicted"/>
<keyword evidence="2" id="KW-0489">Methyltransferase</keyword>
<gene>
    <name evidence="2" type="ORF">SE18_14930</name>
</gene>